<reference evidence="2" key="1">
    <citation type="submission" date="2021-01" db="EMBL/GenBank/DDBJ databases">
        <authorList>
            <person name="Corre E."/>
            <person name="Pelletier E."/>
            <person name="Niang G."/>
            <person name="Scheremetjew M."/>
            <person name="Finn R."/>
            <person name="Kale V."/>
            <person name="Holt S."/>
            <person name="Cochrane G."/>
            <person name="Meng A."/>
            <person name="Brown T."/>
            <person name="Cohen L."/>
        </authorList>
    </citation>
    <scope>NUCLEOTIDE SEQUENCE</scope>
    <source>
        <strain evidence="2">CCAP979/52</strain>
    </source>
</reference>
<gene>
    <name evidence="2" type="ORF">CCUR1050_LOCUS422</name>
</gene>
<sequence>MHSAGCSKSLSAHKGASCQTTPSDRSCRRSLHAMNFKISAKSDDSDASCINENRCLHCSHRNQHRSRTIKFSLMIMQFFSLLQIAKSCNMPVTGAARNLQRYDFEVDHSCRSTESQNDFPDTSSAAMHLRGGTLSREGFSLTEYSRASAVSFATSARLSGRSTPAARDAAFRPPLHASMPDQVLRQYHESRAAARMQHGRPPKLSRSVEVNH</sequence>
<dbReference type="EMBL" id="HBEZ01000805">
    <property type="protein sequence ID" value="CAD8622748.1"/>
    <property type="molecule type" value="Transcribed_RNA"/>
</dbReference>
<protein>
    <submittedName>
        <fullName evidence="2">Uncharacterized protein</fullName>
    </submittedName>
</protein>
<feature type="region of interest" description="Disordered" evidence="1">
    <location>
        <begin position="1"/>
        <end position="25"/>
    </location>
</feature>
<name>A0A7S0LUH4_9CRYP</name>
<proteinExistence type="predicted"/>
<evidence type="ECO:0000313" key="2">
    <source>
        <dbReference type="EMBL" id="CAD8622748.1"/>
    </source>
</evidence>
<organism evidence="2">
    <name type="scientific">Cryptomonas curvata</name>
    <dbReference type="NCBI Taxonomy" id="233186"/>
    <lineage>
        <taxon>Eukaryota</taxon>
        <taxon>Cryptophyceae</taxon>
        <taxon>Cryptomonadales</taxon>
        <taxon>Cryptomonadaceae</taxon>
        <taxon>Cryptomonas</taxon>
    </lineage>
</organism>
<evidence type="ECO:0000256" key="1">
    <source>
        <dbReference type="SAM" id="MobiDB-lite"/>
    </source>
</evidence>
<accession>A0A7S0LUH4</accession>
<dbReference type="AlphaFoldDB" id="A0A7S0LUH4"/>
<feature type="compositionally biased region" description="Polar residues" evidence="1">
    <location>
        <begin position="1"/>
        <end position="10"/>
    </location>
</feature>